<keyword evidence="2" id="KW-0695">RNA-directed DNA polymerase</keyword>
<dbReference type="PANTHER" id="PTHR34047:SF8">
    <property type="entry name" value="PROTEIN YKFC"/>
    <property type="match status" value="1"/>
</dbReference>
<dbReference type="RefSeq" id="WP_072743408.1">
    <property type="nucleotide sequence ID" value="NZ_FQUA01000002.1"/>
</dbReference>
<organism evidence="2 3">
    <name type="scientific">Anaerotignum propionicum DSM 1682</name>
    <dbReference type="NCBI Taxonomy" id="991789"/>
    <lineage>
        <taxon>Bacteria</taxon>
        <taxon>Bacillati</taxon>
        <taxon>Bacillota</taxon>
        <taxon>Clostridia</taxon>
        <taxon>Lachnospirales</taxon>
        <taxon>Anaerotignaceae</taxon>
        <taxon>Anaerotignum</taxon>
    </lineage>
</organism>
<proteinExistence type="predicted"/>
<dbReference type="EMBL" id="FQUA01000002">
    <property type="protein sequence ID" value="SHE40247.1"/>
    <property type="molecule type" value="Genomic_DNA"/>
</dbReference>
<dbReference type="AlphaFoldDB" id="A0AA94L449"/>
<dbReference type="InterPro" id="IPR043502">
    <property type="entry name" value="DNA/RNA_pol_sf"/>
</dbReference>
<keyword evidence="2" id="KW-0808">Transferase</keyword>
<sequence>MKLDAISIKWAINHIKHKRDTDLFPVLKEYNILFEDEEALVRELCNLDIGAYKWQPYRRFIIPKDEYSYRVAMQLDPIDNILFVAITYQFGDKIEKKRIPIEKKMVFNYRFSPNENGDLYDKAEAWYNFWSTSKENIAWYSHAVYIDIADFYNRIYHHTLENQLIACGFENQVIKAIKNLLQNTTQTTSQGIPTGPHASHIYAEMCLIPLDEGLICKGYEFCRYADDIIIFTDSEVQARIVIYEMAKILDSLKLNMQRNKTRIFNQEEFEAYCDDMLVDNPISELEKEMNTVLSNHLDRLYGDTDYVNLDDINKEFFSEETLQKILLEYLDGDLDYQRIRWFYKRLSKVGVDTALGVTVKEFDRLIPAINDIALYFASIADSSGAGLREVGRQLLGLLKNEIIKSNDFFQITILNLFSYTNKFNHISNLINLFGSSNDYVKREIILAAYTSDAVAWIREIKQEYLNLGIWTQRALLIASSLLPVDERKYFIQNVTSNQQENLTIKLISKIILKK</sequence>
<protein>
    <submittedName>
        <fullName evidence="2">Reverse transcriptase (RNA-dependent DNA polymerase)</fullName>
    </submittedName>
</protein>
<comment type="caution">
    <text evidence="2">The sequence shown here is derived from an EMBL/GenBank/DDBJ whole genome shotgun (WGS) entry which is preliminary data.</text>
</comment>
<dbReference type="Pfam" id="PF00078">
    <property type="entry name" value="RVT_1"/>
    <property type="match status" value="1"/>
</dbReference>
<evidence type="ECO:0000313" key="2">
    <source>
        <dbReference type="EMBL" id="SHE40247.1"/>
    </source>
</evidence>
<dbReference type="InterPro" id="IPR000477">
    <property type="entry name" value="RT_dom"/>
</dbReference>
<dbReference type="PROSITE" id="PS50878">
    <property type="entry name" value="RT_POL"/>
    <property type="match status" value="1"/>
</dbReference>
<accession>A0AA94L449</accession>
<dbReference type="PANTHER" id="PTHR34047">
    <property type="entry name" value="NUCLEAR INTRON MATURASE 1, MITOCHONDRIAL-RELATED"/>
    <property type="match status" value="1"/>
</dbReference>
<name>A0AA94L449_ANAPI</name>
<dbReference type="InterPro" id="IPR051083">
    <property type="entry name" value="GrpII_Intron_Splice-Mob/Def"/>
</dbReference>
<dbReference type="Proteomes" id="UP000184204">
    <property type="component" value="Unassembled WGS sequence"/>
</dbReference>
<dbReference type="GO" id="GO:0003964">
    <property type="term" value="F:RNA-directed DNA polymerase activity"/>
    <property type="evidence" value="ECO:0007669"/>
    <property type="project" value="UniProtKB-KW"/>
</dbReference>
<reference evidence="3" key="1">
    <citation type="submission" date="2016-11" db="EMBL/GenBank/DDBJ databases">
        <authorList>
            <person name="Jaros S."/>
            <person name="Januszkiewicz K."/>
            <person name="Wedrychowicz H."/>
        </authorList>
    </citation>
    <scope>NUCLEOTIDE SEQUENCE [LARGE SCALE GENOMIC DNA]</scope>
    <source>
        <strain evidence="3">DSM 1682</strain>
    </source>
</reference>
<gene>
    <name evidence="2" type="ORF">SAMN02745151_00577</name>
</gene>
<evidence type="ECO:0000313" key="3">
    <source>
        <dbReference type="Proteomes" id="UP000184204"/>
    </source>
</evidence>
<keyword evidence="2" id="KW-0548">Nucleotidyltransferase</keyword>
<dbReference type="SUPFAM" id="SSF56672">
    <property type="entry name" value="DNA/RNA polymerases"/>
    <property type="match status" value="1"/>
</dbReference>
<dbReference type="CDD" id="cd01646">
    <property type="entry name" value="RT_Bac_retron_I"/>
    <property type="match status" value="1"/>
</dbReference>
<evidence type="ECO:0000259" key="1">
    <source>
        <dbReference type="PROSITE" id="PS50878"/>
    </source>
</evidence>
<feature type="domain" description="Reverse transcriptase" evidence="1">
    <location>
        <begin position="43"/>
        <end position="277"/>
    </location>
</feature>